<evidence type="ECO:0000256" key="1">
    <source>
        <dbReference type="SAM" id="MobiDB-lite"/>
    </source>
</evidence>
<keyword evidence="3" id="KW-1185">Reference proteome</keyword>
<evidence type="ECO:0000313" key="3">
    <source>
        <dbReference type="Proteomes" id="UP000030706"/>
    </source>
</evidence>
<feature type="region of interest" description="Disordered" evidence="1">
    <location>
        <begin position="20"/>
        <end position="61"/>
    </location>
</feature>
<reference evidence="2 3" key="1">
    <citation type="journal article" date="2014" name="BMC Genomics">
        <title>Genome sequencing of four Aureobasidium pullulans varieties: biotechnological potential, stress tolerance, and description of new species.</title>
        <authorList>
            <person name="Gostin Ar C."/>
            <person name="Ohm R.A."/>
            <person name="Kogej T."/>
            <person name="Sonjak S."/>
            <person name="Turk M."/>
            <person name="Zajc J."/>
            <person name="Zalar P."/>
            <person name="Grube M."/>
            <person name="Sun H."/>
            <person name="Han J."/>
            <person name="Sharma A."/>
            <person name="Chiniquy J."/>
            <person name="Ngan C.Y."/>
            <person name="Lipzen A."/>
            <person name="Barry K."/>
            <person name="Grigoriev I.V."/>
            <person name="Gunde-Cimerman N."/>
        </authorList>
    </citation>
    <scope>NUCLEOTIDE SEQUENCE [LARGE SCALE GENOMIC DNA]</scope>
    <source>
        <strain evidence="2 3">EXF-150</strain>
    </source>
</reference>
<dbReference type="Proteomes" id="UP000030706">
    <property type="component" value="Unassembled WGS sequence"/>
</dbReference>
<organism evidence="2 3">
    <name type="scientific">Aureobasidium pullulans EXF-150</name>
    <dbReference type="NCBI Taxonomy" id="1043002"/>
    <lineage>
        <taxon>Eukaryota</taxon>
        <taxon>Fungi</taxon>
        <taxon>Dikarya</taxon>
        <taxon>Ascomycota</taxon>
        <taxon>Pezizomycotina</taxon>
        <taxon>Dothideomycetes</taxon>
        <taxon>Dothideomycetidae</taxon>
        <taxon>Dothideales</taxon>
        <taxon>Saccotheciaceae</taxon>
        <taxon>Aureobasidium</taxon>
    </lineage>
</organism>
<protein>
    <submittedName>
        <fullName evidence="2">Uncharacterized protein</fullName>
    </submittedName>
</protein>
<dbReference type="GeneID" id="40741105"/>
<sequence>MSATRDRRWIRTRKGSVEIGQERKAEQIRASERRIQPDSRERRTISEPAPSLCSARETDWKNLPSGRQSGLQLRGVCAAFFPSLVARTGEGSEPIPQTDDAATFRLEGQTAATPGELRLTVRMGRVGSEE</sequence>
<gene>
    <name evidence="2" type="ORF">M438DRAFT_127564</name>
</gene>
<proteinExistence type="predicted"/>
<evidence type="ECO:0000313" key="2">
    <source>
        <dbReference type="EMBL" id="KEQ87562.1"/>
    </source>
</evidence>
<dbReference type="RefSeq" id="XP_029763749.1">
    <property type="nucleotide sequence ID" value="XM_029898799.1"/>
</dbReference>
<dbReference type="HOGENOM" id="CLU_1937738_0_0_1"/>
<accession>A0A074Y014</accession>
<dbReference type="EMBL" id="KL584976">
    <property type="protein sequence ID" value="KEQ87562.1"/>
    <property type="molecule type" value="Genomic_DNA"/>
</dbReference>
<name>A0A074Y014_AURPU</name>
<feature type="compositionally biased region" description="Basic and acidic residues" evidence="1">
    <location>
        <begin position="20"/>
        <end position="45"/>
    </location>
</feature>
<dbReference type="AlphaFoldDB" id="A0A074Y014"/>